<dbReference type="AlphaFoldDB" id="A0AA88I2J5"/>
<evidence type="ECO:0000313" key="2">
    <source>
        <dbReference type="Proteomes" id="UP001187531"/>
    </source>
</evidence>
<accession>A0AA88I2J5</accession>
<gene>
    <name evidence="1" type="ORF">QYM36_004354</name>
</gene>
<dbReference type="EMBL" id="JAVRJZ010000007">
    <property type="protein sequence ID" value="KAK2720440.1"/>
    <property type="molecule type" value="Genomic_DNA"/>
</dbReference>
<sequence>MVGQFIEFIEFIGTHVAASEGMQHPGAEWSRRPSAEALAEASAQFVGQSFGAIPAPLVRQILILNKLDVIK</sequence>
<dbReference type="Proteomes" id="UP001187531">
    <property type="component" value="Unassembled WGS sequence"/>
</dbReference>
<comment type="caution">
    <text evidence="1">The sequence shown here is derived from an EMBL/GenBank/DDBJ whole genome shotgun (WGS) entry which is preliminary data.</text>
</comment>
<proteinExistence type="predicted"/>
<protein>
    <submittedName>
        <fullName evidence="1">Uncharacterized protein</fullName>
    </submittedName>
</protein>
<reference evidence="1" key="1">
    <citation type="submission" date="2023-07" db="EMBL/GenBank/DDBJ databases">
        <title>Chromosome-level genome assembly of Artemia franciscana.</title>
        <authorList>
            <person name="Jo E."/>
        </authorList>
    </citation>
    <scope>NUCLEOTIDE SEQUENCE</scope>
    <source>
        <tissue evidence="1">Whole body</tissue>
    </source>
</reference>
<keyword evidence="2" id="KW-1185">Reference proteome</keyword>
<name>A0AA88I2J5_ARTSF</name>
<organism evidence="1 2">
    <name type="scientific">Artemia franciscana</name>
    <name type="common">Brine shrimp</name>
    <name type="synonym">Artemia sanfranciscana</name>
    <dbReference type="NCBI Taxonomy" id="6661"/>
    <lineage>
        <taxon>Eukaryota</taxon>
        <taxon>Metazoa</taxon>
        <taxon>Ecdysozoa</taxon>
        <taxon>Arthropoda</taxon>
        <taxon>Crustacea</taxon>
        <taxon>Branchiopoda</taxon>
        <taxon>Anostraca</taxon>
        <taxon>Artemiidae</taxon>
        <taxon>Artemia</taxon>
    </lineage>
</organism>
<evidence type="ECO:0000313" key="1">
    <source>
        <dbReference type="EMBL" id="KAK2720440.1"/>
    </source>
</evidence>